<evidence type="ECO:0000313" key="3">
    <source>
        <dbReference type="Proteomes" id="UP000887013"/>
    </source>
</evidence>
<feature type="compositionally biased region" description="Gly residues" evidence="1">
    <location>
        <begin position="34"/>
        <end position="43"/>
    </location>
</feature>
<feature type="non-terminal residue" evidence="2">
    <location>
        <position position="43"/>
    </location>
</feature>
<dbReference type="EMBL" id="BMAW01059874">
    <property type="protein sequence ID" value="GFT23329.1"/>
    <property type="molecule type" value="Genomic_DNA"/>
</dbReference>
<feature type="region of interest" description="Disordered" evidence="1">
    <location>
        <begin position="20"/>
        <end position="43"/>
    </location>
</feature>
<dbReference type="Proteomes" id="UP000887013">
    <property type="component" value="Unassembled WGS sequence"/>
</dbReference>
<protein>
    <submittedName>
        <fullName evidence="2">Uncharacterized protein</fullName>
    </submittedName>
</protein>
<accession>A0A8X6NM88</accession>
<sequence>MSEASAGLYLSLLVLEDPAEVAPEEDPAAPDGVSAGGRSTGGT</sequence>
<gene>
    <name evidence="2" type="ORF">NPIL_372891</name>
</gene>
<organism evidence="2 3">
    <name type="scientific">Nephila pilipes</name>
    <name type="common">Giant wood spider</name>
    <name type="synonym">Nephila maculata</name>
    <dbReference type="NCBI Taxonomy" id="299642"/>
    <lineage>
        <taxon>Eukaryota</taxon>
        <taxon>Metazoa</taxon>
        <taxon>Ecdysozoa</taxon>
        <taxon>Arthropoda</taxon>
        <taxon>Chelicerata</taxon>
        <taxon>Arachnida</taxon>
        <taxon>Araneae</taxon>
        <taxon>Araneomorphae</taxon>
        <taxon>Entelegynae</taxon>
        <taxon>Araneoidea</taxon>
        <taxon>Nephilidae</taxon>
        <taxon>Nephila</taxon>
    </lineage>
</organism>
<dbReference type="AlphaFoldDB" id="A0A8X6NM88"/>
<reference evidence="2" key="1">
    <citation type="submission" date="2020-08" db="EMBL/GenBank/DDBJ databases">
        <title>Multicomponent nature underlies the extraordinary mechanical properties of spider dragline silk.</title>
        <authorList>
            <person name="Kono N."/>
            <person name="Nakamura H."/>
            <person name="Mori M."/>
            <person name="Yoshida Y."/>
            <person name="Ohtoshi R."/>
            <person name="Malay A.D."/>
            <person name="Moran D.A.P."/>
            <person name="Tomita M."/>
            <person name="Numata K."/>
            <person name="Arakawa K."/>
        </authorList>
    </citation>
    <scope>NUCLEOTIDE SEQUENCE</scope>
</reference>
<comment type="caution">
    <text evidence="2">The sequence shown here is derived from an EMBL/GenBank/DDBJ whole genome shotgun (WGS) entry which is preliminary data.</text>
</comment>
<evidence type="ECO:0000313" key="2">
    <source>
        <dbReference type="EMBL" id="GFT23329.1"/>
    </source>
</evidence>
<proteinExistence type="predicted"/>
<name>A0A8X6NM88_NEPPI</name>
<evidence type="ECO:0000256" key="1">
    <source>
        <dbReference type="SAM" id="MobiDB-lite"/>
    </source>
</evidence>
<keyword evidence="3" id="KW-1185">Reference proteome</keyword>